<dbReference type="PANTHER" id="PTHR37038">
    <property type="entry name" value="TRANSCRIPTIONAL REGULATOR-RELATED"/>
    <property type="match status" value="1"/>
</dbReference>
<evidence type="ECO:0000259" key="1">
    <source>
        <dbReference type="PROSITE" id="PS50943"/>
    </source>
</evidence>
<dbReference type="CDD" id="cd00093">
    <property type="entry name" value="HTH_XRE"/>
    <property type="match status" value="1"/>
</dbReference>
<dbReference type="PANTHER" id="PTHR37038:SF12">
    <property type="entry name" value="TRANSCRIPTIONAL REGULATOR"/>
    <property type="match status" value="1"/>
</dbReference>
<dbReference type="Pfam" id="PF01381">
    <property type="entry name" value="HTH_3"/>
    <property type="match status" value="1"/>
</dbReference>
<evidence type="ECO:0000313" key="2">
    <source>
        <dbReference type="EMBL" id="MFD1410921.1"/>
    </source>
</evidence>
<organism evidence="2 3">
    <name type="scientific">Lapidilactobacillus gannanensis</name>
    <dbReference type="NCBI Taxonomy" id="2486002"/>
    <lineage>
        <taxon>Bacteria</taxon>
        <taxon>Bacillati</taxon>
        <taxon>Bacillota</taxon>
        <taxon>Bacilli</taxon>
        <taxon>Lactobacillales</taxon>
        <taxon>Lactobacillaceae</taxon>
        <taxon>Lapidilactobacillus</taxon>
    </lineage>
</organism>
<dbReference type="Gene3D" id="1.25.40.10">
    <property type="entry name" value="Tetratricopeptide repeat domain"/>
    <property type="match status" value="1"/>
</dbReference>
<dbReference type="EMBL" id="JBHTOH010000030">
    <property type="protein sequence ID" value="MFD1410921.1"/>
    <property type="molecule type" value="Genomic_DNA"/>
</dbReference>
<dbReference type="RefSeq" id="WP_125649253.1">
    <property type="nucleotide sequence ID" value="NZ_JBHTOH010000030.1"/>
</dbReference>
<feature type="domain" description="HTH cro/C1-type" evidence="1">
    <location>
        <begin position="8"/>
        <end position="61"/>
    </location>
</feature>
<sequence>MREINDLVRELRQNRNLSQKSLAQGICSREALTKFEQRGTNISAKNLFLILDKMNINLEEFEFLLQDGELPFKQKIYQQGIRCLHDRAAHERYLAQLAELAASTNDEYYQLLATIFDVNQVGALPKLSDSSATKHLTNYLNSIDTWGRFELSLFINAMSLFPTDYILNTYKMNISKMYAYTKNPHYQDGLLSFFNNAGITLIRRHDFVVLAKLLTEYNLLTQNPDYASDRIIYLIFKKVVDAENNFQVLMIDEELKILNYLGYKELAKSLNSMFTNIFK</sequence>
<comment type="caution">
    <text evidence="2">The sequence shown here is derived from an EMBL/GenBank/DDBJ whole genome shotgun (WGS) entry which is preliminary data.</text>
</comment>
<dbReference type="InterPro" id="IPR053163">
    <property type="entry name" value="HTH-type_regulator_Rgg"/>
</dbReference>
<keyword evidence="3" id="KW-1185">Reference proteome</keyword>
<dbReference type="NCBIfam" id="TIGR01716">
    <property type="entry name" value="RGG_Cterm"/>
    <property type="match status" value="1"/>
</dbReference>
<dbReference type="InterPro" id="IPR001387">
    <property type="entry name" value="Cro/C1-type_HTH"/>
</dbReference>
<dbReference type="InterPro" id="IPR010057">
    <property type="entry name" value="Transcription_activator_Rgg_C"/>
</dbReference>
<dbReference type="InterPro" id="IPR010982">
    <property type="entry name" value="Lambda_DNA-bd_dom_sf"/>
</dbReference>
<accession>A0ABW4BMK6</accession>
<proteinExistence type="predicted"/>
<dbReference type="Proteomes" id="UP001597191">
    <property type="component" value="Unassembled WGS sequence"/>
</dbReference>
<evidence type="ECO:0000313" key="3">
    <source>
        <dbReference type="Proteomes" id="UP001597191"/>
    </source>
</evidence>
<name>A0ABW4BMK6_9LACO</name>
<protein>
    <submittedName>
        <fullName evidence="2">Helix-turn-helix domain-containing protein</fullName>
    </submittedName>
</protein>
<dbReference type="InterPro" id="IPR011990">
    <property type="entry name" value="TPR-like_helical_dom_sf"/>
</dbReference>
<dbReference type="Pfam" id="PF21259">
    <property type="entry name" value="Rgg_C"/>
    <property type="match status" value="1"/>
</dbReference>
<dbReference type="PROSITE" id="PS50943">
    <property type="entry name" value="HTH_CROC1"/>
    <property type="match status" value="1"/>
</dbReference>
<reference evidence="3" key="1">
    <citation type="journal article" date="2019" name="Int. J. Syst. Evol. Microbiol.">
        <title>The Global Catalogue of Microorganisms (GCM) 10K type strain sequencing project: providing services to taxonomists for standard genome sequencing and annotation.</title>
        <authorList>
            <consortium name="The Broad Institute Genomics Platform"/>
            <consortium name="The Broad Institute Genome Sequencing Center for Infectious Disease"/>
            <person name="Wu L."/>
            <person name="Ma J."/>
        </authorList>
    </citation>
    <scope>NUCLEOTIDE SEQUENCE [LARGE SCALE GENOMIC DNA]</scope>
    <source>
        <strain evidence="3">CCM 8937</strain>
    </source>
</reference>
<gene>
    <name evidence="2" type="ORF">ACFQ4R_04760</name>
</gene>
<dbReference type="SUPFAM" id="SSF47413">
    <property type="entry name" value="lambda repressor-like DNA-binding domains"/>
    <property type="match status" value="1"/>
</dbReference>
<dbReference type="SMART" id="SM00530">
    <property type="entry name" value="HTH_XRE"/>
    <property type="match status" value="1"/>
</dbReference>